<keyword evidence="2" id="KW-0812">Transmembrane</keyword>
<keyword evidence="5" id="KW-1185">Reference proteome</keyword>
<keyword evidence="2" id="KW-1133">Transmembrane helix</keyword>
<dbReference type="STRING" id="675824.A0A1E3Q8U5"/>
<feature type="domain" description="Mto1-like Mto2p-binding" evidence="3">
    <location>
        <begin position="9"/>
        <end position="59"/>
    </location>
</feature>
<dbReference type="EMBL" id="KV454292">
    <property type="protein sequence ID" value="ODQ74133.1"/>
    <property type="molecule type" value="Genomic_DNA"/>
</dbReference>
<evidence type="ECO:0000313" key="5">
    <source>
        <dbReference type="Proteomes" id="UP000094385"/>
    </source>
</evidence>
<evidence type="ECO:0000259" key="3">
    <source>
        <dbReference type="Pfam" id="PF12808"/>
    </source>
</evidence>
<dbReference type="InterPro" id="IPR024545">
    <property type="entry name" value="Mto1-like_Mto2p-bd"/>
</dbReference>
<accession>A0A1E3Q8U5</accession>
<sequence>MSASSSTDKWMIRLQELEQRLKAEREARIRDRDGARQRLDEALRENDELKGALSKARSRTTGTFGTLGPLSGAFVRSFAAPMTNETKAIVIRLRSKIKYCLGAIFGCINCVLFLYGLSWHNCCFPCFCRFYSTASLSCNSCICIRRINILYFLSINNTNDTHQIRICPASLFPHDHLRQE</sequence>
<reference evidence="4 5" key="1">
    <citation type="journal article" date="2016" name="Proc. Natl. Acad. Sci. U.S.A.">
        <title>Comparative genomics of biotechnologically important yeasts.</title>
        <authorList>
            <person name="Riley R."/>
            <person name="Haridas S."/>
            <person name="Wolfe K.H."/>
            <person name="Lopes M.R."/>
            <person name="Hittinger C.T."/>
            <person name="Goeker M."/>
            <person name="Salamov A.A."/>
            <person name="Wisecaver J.H."/>
            <person name="Long T.M."/>
            <person name="Calvey C.H."/>
            <person name="Aerts A.L."/>
            <person name="Barry K.W."/>
            <person name="Choi C."/>
            <person name="Clum A."/>
            <person name="Coughlan A.Y."/>
            <person name="Deshpande S."/>
            <person name="Douglass A.P."/>
            <person name="Hanson S.J."/>
            <person name="Klenk H.-P."/>
            <person name="LaButti K.M."/>
            <person name="Lapidus A."/>
            <person name="Lindquist E.A."/>
            <person name="Lipzen A.M."/>
            <person name="Meier-Kolthoff J.P."/>
            <person name="Ohm R.A."/>
            <person name="Otillar R.P."/>
            <person name="Pangilinan J.L."/>
            <person name="Peng Y."/>
            <person name="Rokas A."/>
            <person name="Rosa C.A."/>
            <person name="Scheuner C."/>
            <person name="Sibirny A.A."/>
            <person name="Slot J.C."/>
            <person name="Stielow J.B."/>
            <person name="Sun H."/>
            <person name="Kurtzman C.P."/>
            <person name="Blackwell M."/>
            <person name="Grigoriev I.V."/>
            <person name="Jeffries T.W."/>
        </authorList>
    </citation>
    <scope>NUCLEOTIDE SEQUENCE [LARGE SCALE GENOMIC DNA]</scope>
    <source>
        <strain evidence="4 5">NRRL Y-11557</strain>
    </source>
</reference>
<organism evidence="4 5">
    <name type="scientific">Lipomyces starkeyi NRRL Y-11557</name>
    <dbReference type="NCBI Taxonomy" id="675824"/>
    <lineage>
        <taxon>Eukaryota</taxon>
        <taxon>Fungi</taxon>
        <taxon>Dikarya</taxon>
        <taxon>Ascomycota</taxon>
        <taxon>Saccharomycotina</taxon>
        <taxon>Lipomycetes</taxon>
        <taxon>Lipomycetales</taxon>
        <taxon>Lipomycetaceae</taxon>
        <taxon>Lipomyces</taxon>
    </lineage>
</organism>
<gene>
    <name evidence="4" type="ORF">LIPSTDRAFT_245636</name>
</gene>
<keyword evidence="1" id="KW-0175">Coiled coil</keyword>
<dbReference type="Pfam" id="PF12808">
    <property type="entry name" value="Mto2_bdg"/>
    <property type="match status" value="1"/>
</dbReference>
<name>A0A1E3Q8U5_LIPST</name>
<dbReference type="AlphaFoldDB" id="A0A1E3Q8U5"/>
<feature type="transmembrane region" description="Helical" evidence="2">
    <location>
        <begin position="99"/>
        <end position="119"/>
    </location>
</feature>
<keyword evidence="2" id="KW-0472">Membrane</keyword>
<dbReference type="Proteomes" id="UP000094385">
    <property type="component" value="Unassembled WGS sequence"/>
</dbReference>
<protein>
    <recommendedName>
        <fullName evidence="3">Mto1-like Mto2p-binding domain-containing protein</fullName>
    </recommendedName>
</protein>
<evidence type="ECO:0000313" key="4">
    <source>
        <dbReference type="EMBL" id="ODQ74133.1"/>
    </source>
</evidence>
<feature type="coiled-coil region" evidence="1">
    <location>
        <begin position="7"/>
        <end position="59"/>
    </location>
</feature>
<evidence type="ECO:0000256" key="2">
    <source>
        <dbReference type="SAM" id="Phobius"/>
    </source>
</evidence>
<dbReference type="OrthoDB" id="10255000at2759"/>
<proteinExistence type="predicted"/>
<evidence type="ECO:0000256" key="1">
    <source>
        <dbReference type="SAM" id="Coils"/>
    </source>
</evidence>